<keyword evidence="4" id="KW-0378">Hydrolase</keyword>
<dbReference type="GO" id="GO:0005764">
    <property type="term" value="C:lysosome"/>
    <property type="evidence" value="ECO:0007669"/>
    <property type="project" value="TreeGrafter"/>
</dbReference>
<dbReference type="KEGG" id="rgl:CS053_17685"/>
<evidence type="ECO:0000256" key="6">
    <source>
        <dbReference type="SAM" id="SignalP"/>
    </source>
</evidence>
<dbReference type="SUPFAM" id="SSF51445">
    <property type="entry name" value="(Trans)glycosidases"/>
    <property type="match status" value="1"/>
</dbReference>
<dbReference type="PANTHER" id="PTHR10030:SF37">
    <property type="entry name" value="ALPHA-L-FUCOSIDASE-RELATED"/>
    <property type="match status" value="1"/>
</dbReference>
<feature type="signal peptide" evidence="6">
    <location>
        <begin position="1"/>
        <end position="31"/>
    </location>
</feature>
<name>A0A5B9E4Y4_9GAMM</name>
<comment type="similarity">
    <text evidence="1">Belongs to the glycosyl hydrolase 29 family.</text>
</comment>
<dbReference type="GO" id="GO:0006004">
    <property type="term" value="P:fucose metabolic process"/>
    <property type="evidence" value="ECO:0007669"/>
    <property type="project" value="TreeGrafter"/>
</dbReference>
<evidence type="ECO:0000256" key="4">
    <source>
        <dbReference type="ARBA" id="ARBA00022801"/>
    </source>
</evidence>
<accession>A0A5B9E4Y4</accession>
<protein>
    <recommendedName>
        <fullName evidence="2">alpha-L-fucosidase</fullName>
        <ecNumber evidence="2">3.2.1.51</ecNumber>
    </recommendedName>
</protein>
<dbReference type="Gene3D" id="2.60.40.1180">
    <property type="entry name" value="Golgi alpha-mannosidase II"/>
    <property type="match status" value="1"/>
</dbReference>
<dbReference type="GO" id="GO:0016139">
    <property type="term" value="P:glycoside catabolic process"/>
    <property type="evidence" value="ECO:0007669"/>
    <property type="project" value="TreeGrafter"/>
</dbReference>
<dbReference type="FunFam" id="3.20.20.80:FF:000158">
    <property type="entry name" value="Exported alpha-L-fucosidase"/>
    <property type="match status" value="1"/>
</dbReference>
<dbReference type="SMART" id="SM00812">
    <property type="entry name" value="Alpha_L_fucos"/>
    <property type="match status" value="1"/>
</dbReference>
<dbReference type="EMBL" id="CP042807">
    <property type="protein sequence ID" value="QEE26135.1"/>
    <property type="molecule type" value="Genomic_DNA"/>
</dbReference>
<dbReference type="InterPro" id="IPR031919">
    <property type="entry name" value="Fucosidase_C"/>
</dbReference>
<keyword evidence="5" id="KW-0326">Glycosidase</keyword>
<dbReference type="InterPro" id="IPR057739">
    <property type="entry name" value="Glyco_hydro_29_N"/>
</dbReference>
<feature type="chain" id="PRO_5022883355" description="alpha-L-fucosidase" evidence="6">
    <location>
        <begin position="32"/>
        <end position="552"/>
    </location>
</feature>
<evidence type="ECO:0000256" key="5">
    <source>
        <dbReference type="ARBA" id="ARBA00023295"/>
    </source>
</evidence>
<dbReference type="PANTHER" id="PTHR10030">
    <property type="entry name" value="ALPHA-L-FUCOSIDASE"/>
    <property type="match status" value="1"/>
</dbReference>
<evidence type="ECO:0000313" key="10">
    <source>
        <dbReference type="Proteomes" id="UP000321807"/>
    </source>
</evidence>
<dbReference type="InterPro" id="IPR013780">
    <property type="entry name" value="Glyco_hydro_b"/>
</dbReference>
<feature type="domain" description="Alpha-L-fucosidase C-terminal" evidence="8">
    <location>
        <begin position="470"/>
        <end position="528"/>
    </location>
</feature>
<evidence type="ECO:0000259" key="7">
    <source>
        <dbReference type="Pfam" id="PF01120"/>
    </source>
</evidence>
<dbReference type="Gene3D" id="3.20.20.80">
    <property type="entry name" value="Glycosidases"/>
    <property type="match status" value="1"/>
</dbReference>
<dbReference type="Pfam" id="PF01120">
    <property type="entry name" value="Alpha_L_fucos"/>
    <property type="match status" value="1"/>
</dbReference>
<feature type="domain" description="Glycoside hydrolase family 29 N-terminal" evidence="7">
    <location>
        <begin position="70"/>
        <end position="434"/>
    </location>
</feature>
<sequence>MQTQSLPCPRLVRHGLFACMALSLYAPFAQANKASAPTASTLTQEQADLRWQQATRRFDPARHAMLDTVAQGAAQGPFHPDWASLRAYRAPAWFANAKFGIFVHWGVYSVPAFANEWYPRNMYDQRTREHAHQVATHGSLAHFGYKDYIPLFKAEHWDPARWAALFRAAGARYVVGVAEHSDGFAMYNSKLSDWTSVKMGPHRDVIGELGKAVHADGLRFGVSSHTAENDWFFHHGREIDSDVNDPRYAGLYGPAVAQLPGPHDPADQDLADDWTYVSQAWVNDWLARTAELEKYYHPDLIYLDWWVGQPAFRLALPKLLAYYYNDGARRGGVVLTYKLKALADGSATLDVERGQLGAIRAQPWQTDTTISRSSWGYVKHDSYRGANEILQLLADVVSKNGNLLLDIGPRPDGTIVQQEQDVLRQIGAWLHVNGAAIYGSRPWRVFGEGPTTQAAGAFQEKQAKPYTWRDFRFTRNHGHVYAIELGWPDAGTVTIGAIKPTDGVRNVRLLGSREPINWQSSPKGLVIHPGKRPPGPGTYVYEIDLASAGTNH</sequence>
<dbReference type="Pfam" id="PF16757">
    <property type="entry name" value="Fucosidase_C"/>
    <property type="match status" value="1"/>
</dbReference>
<dbReference type="InterPro" id="IPR017853">
    <property type="entry name" value="GH"/>
</dbReference>
<dbReference type="InterPro" id="IPR000933">
    <property type="entry name" value="Glyco_hydro_29"/>
</dbReference>
<evidence type="ECO:0000256" key="1">
    <source>
        <dbReference type="ARBA" id="ARBA00007951"/>
    </source>
</evidence>
<reference evidence="9 10" key="1">
    <citation type="submission" date="2019-08" db="EMBL/GenBank/DDBJ databases">
        <title>Complete genome sequence of Rhodanobacter glycinis strain T01E-68 isolated from tomato root.</title>
        <authorList>
            <person name="Weon H.-Y."/>
            <person name="Lee S.A."/>
        </authorList>
    </citation>
    <scope>NUCLEOTIDE SEQUENCE [LARGE SCALE GENOMIC DNA]</scope>
    <source>
        <strain evidence="9 10">T01E-68</strain>
    </source>
</reference>
<gene>
    <name evidence="9" type="ORF">CS053_17685</name>
</gene>
<proteinExistence type="inferred from homology"/>
<dbReference type="EC" id="3.2.1.51" evidence="2"/>
<dbReference type="GO" id="GO:0004560">
    <property type="term" value="F:alpha-L-fucosidase activity"/>
    <property type="evidence" value="ECO:0007669"/>
    <property type="project" value="InterPro"/>
</dbReference>
<organism evidence="9 10">
    <name type="scientific">Rhodanobacter glycinis</name>
    <dbReference type="NCBI Taxonomy" id="582702"/>
    <lineage>
        <taxon>Bacteria</taxon>
        <taxon>Pseudomonadati</taxon>
        <taxon>Pseudomonadota</taxon>
        <taxon>Gammaproteobacteria</taxon>
        <taxon>Lysobacterales</taxon>
        <taxon>Rhodanobacteraceae</taxon>
        <taxon>Rhodanobacter</taxon>
    </lineage>
</organism>
<evidence type="ECO:0000256" key="3">
    <source>
        <dbReference type="ARBA" id="ARBA00022729"/>
    </source>
</evidence>
<evidence type="ECO:0000259" key="8">
    <source>
        <dbReference type="Pfam" id="PF16757"/>
    </source>
</evidence>
<keyword evidence="3 6" id="KW-0732">Signal</keyword>
<dbReference type="AlphaFoldDB" id="A0A5B9E4Y4"/>
<evidence type="ECO:0000256" key="2">
    <source>
        <dbReference type="ARBA" id="ARBA00012662"/>
    </source>
</evidence>
<dbReference type="Proteomes" id="UP000321807">
    <property type="component" value="Chromosome"/>
</dbReference>
<evidence type="ECO:0000313" key="9">
    <source>
        <dbReference type="EMBL" id="QEE26135.1"/>
    </source>
</evidence>